<proteinExistence type="predicted"/>
<dbReference type="EMBL" id="GBRH01271547">
    <property type="protein sequence ID" value="JAD26348.1"/>
    <property type="molecule type" value="Transcribed_RNA"/>
</dbReference>
<reference evidence="2" key="1">
    <citation type="submission" date="2014-09" db="EMBL/GenBank/DDBJ databases">
        <authorList>
            <person name="Magalhaes I.L.F."/>
            <person name="Oliveira U."/>
            <person name="Santos F.R."/>
            <person name="Vidigal T.H.D.A."/>
            <person name="Brescovit A.D."/>
            <person name="Santos A.J."/>
        </authorList>
    </citation>
    <scope>NUCLEOTIDE SEQUENCE</scope>
    <source>
        <tissue evidence="2">Shoot tissue taken approximately 20 cm above the soil surface</tissue>
    </source>
</reference>
<keyword evidence="1" id="KW-1133">Transmembrane helix</keyword>
<sequence length="58" mass="6712">MQSLSNHYAILFIWSSFLPLIIRNVIYFIAIDSSCRNDDLNLLAIACFLDCLNKEMVE</sequence>
<evidence type="ECO:0000313" key="2">
    <source>
        <dbReference type="EMBL" id="JAD26348.1"/>
    </source>
</evidence>
<name>A0A0A8YLD1_ARUDO</name>
<protein>
    <submittedName>
        <fullName evidence="2">Uncharacterized protein</fullName>
    </submittedName>
</protein>
<reference evidence="2" key="2">
    <citation type="journal article" date="2015" name="Data Brief">
        <title>Shoot transcriptome of the giant reed, Arundo donax.</title>
        <authorList>
            <person name="Barrero R.A."/>
            <person name="Guerrero F.D."/>
            <person name="Moolhuijzen P."/>
            <person name="Goolsby J.A."/>
            <person name="Tidwell J."/>
            <person name="Bellgard S.E."/>
            <person name="Bellgard M.I."/>
        </authorList>
    </citation>
    <scope>NUCLEOTIDE SEQUENCE</scope>
    <source>
        <tissue evidence="2">Shoot tissue taken approximately 20 cm above the soil surface</tissue>
    </source>
</reference>
<dbReference type="AlphaFoldDB" id="A0A0A8YLD1"/>
<evidence type="ECO:0000256" key="1">
    <source>
        <dbReference type="SAM" id="Phobius"/>
    </source>
</evidence>
<feature type="transmembrane region" description="Helical" evidence="1">
    <location>
        <begin position="6"/>
        <end position="30"/>
    </location>
</feature>
<keyword evidence="1" id="KW-0812">Transmembrane</keyword>
<keyword evidence="1" id="KW-0472">Membrane</keyword>
<accession>A0A0A8YLD1</accession>
<organism evidence="2">
    <name type="scientific">Arundo donax</name>
    <name type="common">Giant reed</name>
    <name type="synonym">Donax arundinaceus</name>
    <dbReference type="NCBI Taxonomy" id="35708"/>
    <lineage>
        <taxon>Eukaryota</taxon>
        <taxon>Viridiplantae</taxon>
        <taxon>Streptophyta</taxon>
        <taxon>Embryophyta</taxon>
        <taxon>Tracheophyta</taxon>
        <taxon>Spermatophyta</taxon>
        <taxon>Magnoliopsida</taxon>
        <taxon>Liliopsida</taxon>
        <taxon>Poales</taxon>
        <taxon>Poaceae</taxon>
        <taxon>PACMAD clade</taxon>
        <taxon>Arundinoideae</taxon>
        <taxon>Arundineae</taxon>
        <taxon>Arundo</taxon>
    </lineage>
</organism>